<sequence>MDPTSWSAYSQHFSRLGATMNHPPGSLSQQAQMNDLALPSSLPRQEHIPGYGNSGGPHHFLLAASHGLNPSQANHNDPSFNANLFAANYDASLFSTSFPSANKGHLSSFPQGAAGLFKAVNRENDFNDLRTGFSHCGMSAYARNSDGNNALSSGSGHLFPNSMPPSSWRHSGIIPPSCGPFGVLPHETVLHRSHLVGRGGDKLSVQASKQSRASLPSNSFVDQDLSRGYRSILSSPARPPSSYVDSSNTSHSSLLSPQGDPYFSSVSDNYYSSCSKNDFAAYSSYCSNVQPPVQRSSISPYCYSQTFGTFEPNGEKQDVPATSTNASANTNFSNFVPNSNLNGNSTHLHNGQISRQSVITSNISNNSVMYNSESHPQSHSYNIREAYPYPSGSAHPTSCLPSHSSNSSAENSGVRQAVAHNNHHSSVGQAVYPPMSTPIPASTPAHTTPPSSMGQAYVPTPLPLSHDSGCSSVNSQSVMYHSPSNDGCYSTPGTCHSESDSPAKPDISQHSSPSVYSIESSNLSMNSGPFAESHHVRSHSNSETNYGSNVMNGALGSEMHDNTNDSPKMIEENLSDVDPAVITRNCSSQQKEMHLSSVLPIDMVKLNKENMYQNSVVERSFDNRRPSIGMQNQAHVKHLDSLISSRSECSLNNNKSDVFAFSSDSPPPALDFTPKGKLKCKRGRKRRCDVPGNTLPLNCTYSHLQNNQQQLTSPETSVSMEENKNVLSNSTPHQYDSPPVGSELPSVTNSPLPVDLSHVSLNLSIKKQEDSMEEKSKVKDNMPELSYETGKECEEKWSVIKKDNSASDCETQNIDESENRTVENDIKKISKCKSPICRSPPLDDLSDESKKLCNSIEEDLGFLAGLSSDPDVEDSTSKGSFSEKKRKKEQGFLQSFLTFLEGSNEPTVSSEPVNHETKSEKEENVTSVTKNQEVGEKNEASVNEDHKNENAKRSNLIVEHDDKDNFDETPSLDPSLFGCSTLQKEMVVPNPEAPSFSSDEDENSTQGIFDSVAMAIQRLCEDNEEDHSEKNNKLSSGKSNTNKEEMPVLKNMNEVSNGGEQMFEKNESIKDDKMEECTIKSTCVMKTRKGKRRRTRHLLVIKVKRNTEKSSEMPRTPQTAMEKPKRTRNATKEVQIIKTVQHVQRRKLMRKCKERSLRKRNSGLTKRKPRNCVKRKYVYEEVEENTNVAVVKGCEPTEPAVEQQKEEHPVAEANSPEVQEVIPKKKKIYRSRTKRKRRGLKKSGSSSKPVTEPEVIKTSDEGINNASSNENDEITAKKSFSNGENCWNSETHFKTGDYVVSIESKNCEKPPIWRIEGKNVLQLFEALEDG</sequence>
<feature type="non-terminal residue" evidence="2">
    <location>
        <position position="1330"/>
    </location>
</feature>
<feature type="compositionally biased region" description="Low complexity" evidence="1">
    <location>
        <begin position="246"/>
        <end position="255"/>
    </location>
</feature>
<feature type="region of interest" description="Disordered" evidence="1">
    <location>
        <begin position="484"/>
        <end position="520"/>
    </location>
</feature>
<keyword evidence="3" id="KW-1185">Reference proteome</keyword>
<gene>
    <name evidence="2" type="ORF">X975_16308</name>
</gene>
<feature type="compositionally biased region" description="Low complexity" evidence="1">
    <location>
        <begin position="438"/>
        <end position="452"/>
    </location>
</feature>
<feature type="compositionally biased region" description="Basic and acidic residues" evidence="1">
    <location>
        <begin position="933"/>
        <end position="963"/>
    </location>
</feature>
<dbReference type="Proteomes" id="UP000054359">
    <property type="component" value="Unassembled WGS sequence"/>
</dbReference>
<feature type="region of interest" description="Disordered" evidence="1">
    <location>
        <begin position="231"/>
        <end position="255"/>
    </location>
</feature>
<feature type="region of interest" description="Disordered" evidence="1">
    <location>
        <begin position="1087"/>
        <end position="1168"/>
    </location>
</feature>
<organism evidence="2 3">
    <name type="scientific">Stegodyphus mimosarum</name>
    <name type="common">African social velvet spider</name>
    <dbReference type="NCBI Taxonomy" id="407821"/>
    <lineage>
        <taxon>Eukaryota</taxon>
        <taxon>Metazoa</taxon>
        <taxon>Ecdysozoa</taxon>
        <taxon>Arthropoda</taxon>
        <taxon>Chelicerata</taxon>
        <taxon>Arachnida</taxon>
        <taxon>Araneae</taxon>
        <taxon>Araneomorphae</taxon>
        <taxon>Entelegynae</taxon>
        <taxon>Eresoidea</taxon>
        <taxon>Eresidae</taxon>
        <taxon>Stegodyphus</taxon>
    </lineage>
</organism>
<feature type="region of interest" description="Disordered" evidence="1">
    <location>
        <begin position="1019"/>
        <end position="1060"/>
    </location>
</feature>
<feature type="compositionally biased region" description="Basic residues" evidence="1">
    <location>
        <begin position="1143"/>
        <end position="1168"/>
    </location>
</feature>
<dbReference type="OMA" id="PGTCHSE"/>
<evidence type="ECO:0000256" key="1">
    <source>
        <dbReference type="SAM" id="MobiDB-lite"/>
    </source>
</evidence>
<feature type="region of interest" description="Disordered" evidence="1">
    <location>
        <begin position="863"/>
        <end position="887"/>
    </location>
</feature>
<reference evidence="2 3" key="1">
    <citation type="submission" date="2013-11" db="EMBL/GenBank/DDBJ databases">
        <title>Genome sequencing of Stegodyphus mimosarum.</title>
        <authorList>
            <person name="Bechsgaard J."/>
        </authorList>
    </citation>
    <scope>NUCLEOTIDE SEQUENCE [LARGE SCALE GENOMIC DNA]</scope>
</reference>
<protein>
    <submittedName>
        <fullName evidence="2">Uncharacterized protein</fullName>
    </submittedName>
</protein>
<feature type="compositionally biased region" description="Basic and acidic residues" evidence="1">
    <location>
        <begin position="913"/>
        <end position="924"/>
    </location>
</feature>
<evidence type="ECO:0000313" key="2">
    <source>
        <dbReference type="EMBL" id="KFM80654.1"/>
    </source>
</evidence>
<proteinExistence type="predicted"/>
<feature type="region of interest" description="Disordered" evidence="1">
    <location>
        <begin position="1199"/>
        <end position="1276"/>
    </location>
</feature>
<feature type="compositionally biased region" description="Polar residues" evidence="1">
    <location>
        <begin position="508"/>
        <end position="520"/>
    </location>
</feature>
<evidence type="ECO:0000313" key="3">
    <source>
        <dbReference type="Proteomes" id="UP000054359"/>
    </source>
</evidence>
<feature type="compositionally biased region" description="Low complexity" evidence="1">
    <location>
        <begin position="402"/>
        <end position="412"/>
    </location>
</feature>
<feature type="compositionally biased region" description="Basic residues" evidence="1">
    <location>
        <begin position="1224"/>
        <end position="1241"/>
    </location>
</feature>
<feature type="region of interest" description="Disordered" evidence="1">
    <location>
        <begin position="383"/>
        <end position="460"/>
    </location>
</feature>
<name>A0A087UTG5_STEMI</name>
<feature type="region of interest" description="Disordered" evidence="1">
    <location>
        <begin position="899"/>
        <end position="977"/>
    </location>
</feature>
<dbReference type="OrthoDB" id="21499at2759"/>
<feature type="compositionally biased region" description="Basic residues" evidence="1">
    <location>
        <begin position="1087"/>
        <end position="1104"/>
    </location>
</feature>
<dbReference type="EMBL" id="KK121530">
    <property type="protein sequence ID" value="KFM80654.1"/>
    <property type="molecule type" value="Genomic_DNA"/>
</dbReference>
<feature type="compositionally biased region" description="Polar residues" evidence="1">
    <location>
        <begin position="484"/>
        <end position="496"/>
    </location>
</feature>
<feature type="region of interest" description="Disordered" evidence="1">
    <location>
        <begin position="728"/>
        <end position="748"/>
    </location>
</feature>
<accession>A0A087UTG5</accession>